<organism evidence="3 4">
    <name type="scientific">Eiseniibacteriota bacterium</name>
    <dbReference type="NCBI Taxonomy" id="2212470"/>
    <lineage>
        <taxon>Bacteria</taxon>
        <taxon>Candidatus Eiseniibacteriota</taxon>
    </lineage>
</organism>
<dbReference type="GO" id="GO:0007165">
    <property type="term" value="P:signal transduction"/>
    <property type="evidence" value="ECO:0007669"/>
    <property type="project" value="InterPro"/>
</dbReference>
<dbReference type="Proteomes" id="UP000739538">
    <property type="component" value="Unassembled WGS sequence"/>
</dbReference>
<feature type="domain" description="Chemoreceptor zinc-binding" evidence="2">
    <location>
        <begin position="83"/>
        <end position="145"/>
    </location>
</feature>
<dbReference type="InterPro" id="IPR002545">
    <property type="entry name" value="CheW-lke_dom"/>
</dbReference>
<sequence>MKQVLTFEVRGKAFCLPVGIVDEIVPLSAVVEIPTHRAHLRGGVNVRSSVLPLFDVRSMVGDPGLLAERQELVAALSHREQEHIDWLEALESAVRDGKPFRKATDPTQCAFGKWFYSFHTADESLRRLLQKLEEPHKEIHGLASIALSLAREGKSDEGLARIESARANVLAKLLALLGEFKSVLVNDLRELGLLLRCPDGSRYAIAVDSVENIRDLNTDRFQESRDNVHAIPVVSRVWANEQETILELDIDYLGALGDSTNLPSVDVDGDSKILTSAR</sequence>
<gene>
    <name evidence="3" type="ORF">KDA27_08485</name>
</gene>
<comment type="caution">
    <text evidence="3">The sequence shown here is derived from an EMBL/GenBank/DDBJ whole genome shotgun (WGS) entry which is preliminary data.</text>
</comment>
<proteinExistence type="predicted"/>
<name>A0A956NAZ3_UNCEI</name>
<evidence type="ECO:0000259" key="2">
    <source>
        <dbReference type="Pfam" id="PF13682"/>
    </source>
</evidence>
<reference evidence="3" key="1">
    <citation type="submission" date="2020-04" db="EMBL/GenBank/DDBJ databases">
        <authorList>
            <person name="Zhang T."/>
        </authorList>
    </citation>
    <scope>NUCLEOTIDE SEQUENCE</scope>
    <source>
        <strain evidence="3">HKST-UBA02</strain>
    </source>
</reference>
<evidence type="ECO:0000313" key="4">
    <source>
        <dbReference type="Proteomes" id="UP000739538"/>
    </source>
</evidence>
<feature type="domain" description="CheW-like" evidence="1">
    <location>
        <begin position="3"/>
        <end position="74"/>
    </location>
</feature>
<dbReference type="Pfam" id="PF13682">
    <property type="entry name" value="CZB"/>
    <property type="match status" value="1"/>
</dbReference>
<dbReference type="EMBL" id="JAGQHS010000033">
    <property type="protein sequence ID" value="MCA9755822.1"/>
    <property type="molecule type" value="Genomic_DNA"/>
</dbReference>
<dbReference type="SUPFAM" id="SSF50341">
    <property type="entry name" value="CheW-like"/>
    <property type="match status" value="2"/>
</dbReference>
<reference evidence="3" key="2">
    <citation type="journal article" date="2021" name="Microbiome">
        <title>Successional dynamics and alternative stable states in a saline activated sludge microbial community over 9 years.</title>
        <authorList>
            <person name="Wang Y."/>
            <person name="Ye J."/>
            <person name="Ju F."/>
            <person name="Liu L."/>
            <person name="Boyd J.A."/>
            <person name="Deng Y."/>
            <person name="Parks D.H."/>
            <person name="Jiang X."/>
            <person name="Yin X."/>
            <person name="Woodcroft B.J."/>
            <person name="Tyson G.W."/>
            <person name="Hugenholtz P."/>
            <person name="Polz M.F."/>
            <person name="Zhang T."/>
        </authorList>
    </citation>
    <scope>NUCLEOTIDE SEQUENCE</scope>
    <source>
        <strain evidence="3">HKST-UBA02</strain>
    </source>
</reference>
<evidence type="ECO:0000259" key="1">
    <source>
        <dbReference type="Pfam" id="PF01584"/>
    </source>
</evidence>
<dbReference type="InterPro" id="IPR025991">
    <property type="entry name" value="Chemoreceptor_zinc-bind_dom"/>
</dbReference>
<protein>
    <submittedName>
        <fullName evidence="3">Chemotaxis protein CheW</fullName>
    </submittedName>
</protein>
<evidence type="ECO:0000313" key="3">
    <source>
        <dbReference type="EMBL" id="MCA9755822.1"/>
    </source>
</evidence>
<dbReference type="Gene3D" id="1.20.120.30">
    <property type="entry name" value="Aspartate receptor, ligand-binding domain"/>
    <property type="match status" value="1"/>
</dbReference>
<accession>A0A956NAZ3</accession>
<dbReference type="GO" id="GO:0006935">
    <property type="term" value="P:chemotaxis"/>
    <property type="evidence" value="ECO:0007669"/>
    <property type="project" value="InterPro"/>
</dbReference>
<dbReference type="InterPro" id="IPR036061">
    <property type="entry name" value="CheW-like_dom_sf"/>
</dbReference>
<dbReference type="Pfam" id="PF01584">
    <property type="entry name" value="CheW"/>
    <property type="match status" value="1"/>
</dbReference>
<dbReference type="AlphaFoldDB" id="A0A956NAZ3"/>